<dbReference type="EMBL" id="JAWJWF010000003">
    <property type="protein sequence ID" value="KAK6634942.1"/>
    <property type="molecule type" value="Genomic_DNA"/>
</dbReference>
<comment type="caution">
    <text evidence="1">The sequence shown here is derived from an EMBL/GenBank/DDBJ whole genome shotgun (WGS) entry which is preliminary data.</text>
</comment>
<organism evidence="1 2">
    <name type="scientific">Polyplax serrata</name>
    <name type="common">Common mouse louse</name>
    <dbReference type="NCBI Taxonomy" id="468196"/>
    <lineage>
        <taxon>Eukaryota</taxon>
        <taxon>Metazoa</taxon>
        <taxon>Ecdysozoa</taxon>
        <taxon>Arthropoda</taxon>
        <taxon>Hexapoda</taxon>
        <taxon>Insecta</taxon>
        <taxon>Pterygota</taxon>
        <taxon>Neoptera</taxon>
        <taxon>Paraneoptera</taxon>
        <taxon>Psocodea</taxon>
        <taxon>Troctomorpha</taxon>
        <taxon>Phthiraptera</taxon>
        <taxon>Anoplura</taxon>
        <taxon>Polyplacidae</taxon>
        <taxon>Polyplax</taxon>
    </lineage>
</organism>
<reference evidence="1 2" key="1">
    <citation type="submission" date="2023-09" db="EMBL/GenBank/DDBJ databases">
        <title>Genomes of two closely related lineages of the louse Polyplax serrata with different host specificities.</title>
        <authorList>
            <person name="Martinu J."/>
            <person name="Tarabai H."/>
            <person name="Stefka J."/>
            <person name="Hypsa V."/>
        </authorList>
    </citation>
    <scope>NUCLEOTIDE SEQUENCE [LARGE SCALE GENOMIC DNA]</scope>
    <source>
        <strain evidence="1">98ZLc_SE</strain>
    </source>
</reference>
<proteinExistence type="predicted"/>
<protein>
    <submittedName>
        <fullName evidence="1">Uncharacterized protein</fullName>
    </submittedName>
</protein>
<keyword evidence="2" id="KW-1185">Reference proteome</keyword>
<evidence type="ECO:0000313" key="2">
    <source>
        <dbReference type="Proteomes" id="UP001359485"/>
    </source>
</evidence>
<evidence type="ECO:0000313" key="1">
    <source>
        <dbReference type="EMBL" id="KAK6634942.1"/>
    </source>
</evidence>
<name>A0ABR1B4Q3_POLSC</name>
<dbReference type="Proteomes" id="UP001359485">
    <property type="component" value="Unassembled WGS sequence"/>
</dbReference>
<accession>A0ABR1B4Q3</accession>
<sequence length="116" mass="13271">MDEDSQNYLSNDTSFKLTYSGKEGLIKMSGKVPKVVENMCEKVQHLRKPHTWILVKEKYDSRKGHADCYTPLLIAPEEMSGNPDITMHLYWAWSDDSFGRSNFLGDWPSEAAIKGQ</sequence>
<gene>
    <name evidence="1" type="ORF">RUM44_000189</name>
</gene>